<evidence type="ECO:0000313" key="1">
    <source>
        <dbReference type="EMBL" id="GBM82057.1"/>
    </source>
</evidence>
<gene>
    <name evidence="1" type="ORF">AVEN_224075_1</name>
</gene>
<comment type="caution">
    <text evidence="1">The sequence shown here is derived from an EMBL/GenBank/DDBJ whole genome shotgun (WGS) entry which is preliminary data.</text>
</comment>
<dbReference type="Proteomes" id="UP000499080">
    <property type="component" value="Unassembled WGS sequence"/>
</dbReference>
<protein>
    <recommendedName>
        <fullName evidence="3">DUF19 domain-containing protein</fullName>
    </recommendedName>
</protein>
<evidence type="ECO:0008006" key="3">
    <source>
        <dbReference type="Google" id="ProtNLM"/>
    </source>
</evidence>
<keyword evidence="2" id="KW-1185">Reference proteome</keyword>
<sequence>MILLLKIHIVTDLSSKSAVLYFASGFDGEKACYKRAINDNACVEPIIEVMSDLETTEDIIRANKKICNLFEPYSNCVKENVEKNCNRTLLSMILFKDLFNPLRNLSNSLCEQLILPEDEDSRHDNFGMLNVYEAVVAIFDSA</sequence>
<dbReference type="EMBL" id="BGPR01002986">
    <property type="protein sequence ID" value="GBM82057.1"/>
    <property type="molecule type" value="Genomic_DNA"/>
</dbReference>
<dbReference type="AlphaFoldDB" id="A0A4Y2IW77"/>
<proteinExistence type="predicted"/>
<reference evidence="1 2" key="1">
    <citation type="journal article" date="2019" name="Sci. Rep.">
        <title>Orb-weaving spider Araneus ventricosus genome elucidates the spidroin gene catalogue.</title>
        <authorList>
            <person name="Kono N."/>
            <person name="Nakamura H."/>
            <person name="Ohtoshi R."/>
            <person name="Moran D.A.P."/>
            <person name="Shinohara A."/>
            <person name="Yoshida Y."/>
            <person name="Fujiwara M."/>
            <person name="Mori M."/>
            <person name="Tomita M."/>
            <person name="Arakawa K."/>
        </authorList>
    </citation>
    <scope>NUCLEOTIDE SEQUENCE [LARGE SCALE GENOMIC DNA]</scope>
</reference>
<organism evidence="1 2">
    <name type="scientific">Araneus ventricosus</name>
    <name type="common">Orbweaver spider</name>
    <name type="synonym">Epeira ventricosa</name>
    <dbReference type="NCBI Taxonomy" id="182803"/>
    <lineage>
        <taxon>Eukaryota</taxon>
        <taxon>Metazoa</taxon>
        <taxon>Ecdysozoa</taxon>
        <taxon>Arthropoda</taxon>
        <taxon>Chelicerata</taxon>
        <taxon>Arachnida</taxon>
        <taxon>Araneae</taxon>
        <taxon>Araneomorphae</taxon>
        <taxon>Entelegynae</taxon>
        <taxon>Araneoidea</taxon>
        <taxon>Araneidae</taxon>
        <taxon>Araneus</taxon>
    </lineage>
</organism>
<evidence type="ECO:0000313" key="2">
    <source>
        <dbReference type="Proteomes" id="UP000499080"/>
    </source>
</evidence>
<name>A0A4Y2IW77_ARAVE</name>
<accession>A0A4Y2IW77</accession>